<evidence type="ECO:0000256" key="2">
    <source>
        <dbReference type="RuleBase" id="RU003793"/>
    </source>
</evidence>
<accession>A0A134DKC0</accession>
<dbReference type="Gene3D" id="1.20.120.1220">
    <property type="match status" value="1"/>
</dbReference>
<gene>
    <name evidence="3" type="ORF">CXR34_11935</name>
</gene>
<name>A0A134DKC0_9MICO</name>
<dbReference type="PANTHER" id="PTHR30487:SF0">
    <property type="entry name" value="PREPILIN LEADER PEPTIDASE_N-METHYLTRANSFERASE-RELATED"/>
    <property type="match status" value="1"/>
</dbReference>
<dbReference type="Proteomes" id="UP000233276">
    <property type="component" value="Chromosome"/>
</dbReference>
<dbReference type="AlphaFoldDB" id="A0A134DKC0"/>
<dbReference type="PANTHER" id="PTHR30487">
    <property type="entry name" value="TYPE 4 PREPILIN-LIKE PROTEINS LEADER PEPTIDE-PROCESSING ENZYME"/>
    <property type="match status" value="1"/>
</dbReference>
<dbReference type="GO" id="GO:0005886">
    <property type="term" value="C:plasma membrane"/>
    <property type="evidence" value="ECO:0007669"/>
    <property type="project" value="TreeGrafter"/>
</dbReference>
<dbReference type="GO" id="GO:0004190">
    <property type="term" value="F:aspartic-type endopeptidase activity"/>
    <property type="evidence" value="ECO:0007669"/>
    <property type="project" value="InterPro"/>
</dbReference>
<dbReference type="PRINTS" id="PR00864">
    <property type="entry name" value="PREPILNPTASE"/>
</dbReference>
<organism evidence="3 4">
    <name type="scientific">Microbacterium hominis</name>
    <dbReference type="NCBI Taxonomy" id="162426"/>
    <lineage>
        <taxon>Bacteria</taxon>
        <taxon>Bacillati</taxon>
        <taxon>Actinomycetota</taxon>
        <taxon>Actinomycetes</taxon>
        <taxon>Micrococcales</taxon>
        <taxon>Microbacteriaceae</taxon>
        <taxon>Microbacterium</taxon>
    </lineage>
</organism>
<dbReference type="KEGG" id="mhos:CXR34_11935"/>
<reference evidence="3 4" key="1">
    <citation type="submission" date="2017-12" db="EMBL/GenBank/DDBJ databases">
        <title>Isolation and characterization of estrogens degradatiion strain Microbacterium hominis SJTG1.</title>
        <authorList>
            <person name="Xiong W."/>
            <person name="Yin C."/>
            <person name="Zheng D."/>
            <person name="Liang R."/>
        </authorList>
    </citation>
    <scope>NUCLEOTIDE SEQUENCE [LARGE SCALE GENOMIC DNA]</scope>
    <source>
        <strain evidence="3 4">SJTG1</strain>
    </source>
</reference>
<sequence>MADAAVVLVAAAYLGAAVVGVVLAVVDLRTHRLPNAIVLPALAVTVALLAASCLLGAPWSALLRALTAGAVLFVLFLLLRMLGGGAMGGGDVKLAALVGVLLGWAGWSAVVLGVLAAFLLGGVVAVALLVTRRASRSTRIPFGPFLVAGTWIGVLAEGV</sequence>
<evidence type="ECO:0000256" key="1">
    <source>
        <dbReference type="ARBA" id="ARBA00005801"/>
    </source>
</evidence>
<comment type="similarity">
    <text evidence="1 2">Belongs to the peptidase A24 family.</text>
</comment>
<dbReference type="Pfam" id="PF01478">
    <property type="entry name" value="Peptidase_A24"/>
    <property type="match status" value="1"/>
</dbReference>
<dbReference type="RefSeq" id="WP_060958785.1">
    <property type="nucleotide sequence ID" value="NZ_CP025299.1"/>
</dbReference>
<dbReference type="EMBL" id="CP025299">
    <property type="protein sequence ID" value="AUG30085.1"/>
    <property type="molecule type" value="Genomic_DNA"/>
</dbReference>
<proteinExistence type="inferred from homology"/>
<dbReference type="STRING" id="162426.RM52_11935"/>
<evidence type="ECO:0000313" key="3">
    <source>
        <dbReference type="EMBL" id="AUG30085.1"/>
    </source>
</evidence>
<dbReference type="GO" id="GO:0006465">
    <property type="term" value="P:signal peptide processing"/>
    <property type="evidence" value="ECO:0007669"/>
    <property type="project" value="TreeGrafter"/>
</dbReference>
<protein>
    <submittedName>
        <fullName evidence="3">Prepilin peptidase</fullName>
    </submittedName>
</protein>
<dbReference type="InterPro" id="IPR014032">
    <property type="entry name" value="Peptidase_A24A_bac"/>
</dbReference>
<evidence type="ECO:0000313" key="4">
    <source>
        <dbReference type="Proteomes" id="UP000233276"/>
    </source>
</evidence>
<dbReference type="InterPro" id="IPR000045">
    <property type="entry name" value="Prepilin_IV_endopep_pep"/>
</dbReference>
<dbReference type="InterPro" id="IPR050882">
    <property type="entry name" value="Prepilin_peptidase/N-MTase"/>
</dbReference>